<dbReference type="Proteomes" id="UP001165063">
    <property type="component" value="Unassembled WGS sequence"/>
</dbReference>
<dbReference type="AlphaFoldDB" id="A0A9W6YVP7"/>
<dbReference type="OrthoDB" id="3987836at2759"/>
<name>A0A9W6YVP7_AMBMO</name>
<organism evidence="2 3">
    <name type="scientific">Ambrosiozyma monospora</name>
    <name type="common">Yeast</name>
    <name type="synonym">Endomycopsis monosporus</name>
    <dbReference type="NCBI Taxonomy" id="43982"/>
    <lineage>
        <taxon>Eukaryota</taxon>
        <taxon>Fungi</taxon>
        <taxon>Dikarya</taxon>
        <taxon>Ascomycota</taxon>
        <taxon>Saccharomycotina</taxon>
        <taxon>Pichiomycetes</taxon>
        <taxon>Pichiales</taxon>
        <taxon>Pichiaceae</taxon>
        <taxon>Ambrosiozyma</taxon>
    </lineage>
</organism>
<feature type="compositionally biased region" description="Low complexity" evidence="1">
    <location>
        <begin position="154"/>
        <end position="163"/>
    </location>
</feature>
<dbReference type="GO" id="GO:0031511">
    <property type="term" value="C:Mis6-Sim4 complex"/>
    <property type="evidence" value="ECO:0007669"/>
    <property type="project" value="InterPro"/>
</dbReference>
<reference evidence="2" key="1">
    <citation type="submission" date="2023-04" db="EMBL/GenBank/DDBJ databases">
        <title>Ambrosiozyma monospora NBRC 1965.</title>
        <authorList>
            <person name="Ichikawa N."/>
            <person name="Sato H."/>
            <person name="Tonouchi N."/>
        </authorList>
    </citation>
    <scope>NUCLEOTIDE SEQUENCE</scope>
    <source>
        <strain evidence="2">NBRC 1965</strain>
    </source>
</reference>
<feature type="compositionally biased region" description="Basic residues" evidence="1">
    <location>
        <begin position="65"/>
        <end position="75"/>
    </location>
</feature>
<evidence type="ECO:0000313" key="3">
    <source>
        <dbReference type="Proteomes" id="UP001165063"/>
    </source>
</evidence>
<feature type="compositionally biased region" description="Acidic residues" evidence="1">
    <location>
        <begin position="50"/>
        <end position="61"/>
    </location>
</feature>
<dbReference type="InterPro" id="IPR025207">
    <property type="entry name" value="Sim4_Fta4"/>
</dbReference>
<keyword evidence="3" id="KW-1185">Reference proteome</keyword>
<gene>
    <name evidence="2" type="ORF">Amon01_000179800</name>
</gene>
<sequence>MSRPMLVSFKTLKHFIKAQSRKIKTEIEFDQQLQDFFKDVVKQQQIQGYESEEDNEESDDELSNKKKKSKKKSTTTKRIPDVQIKKFLISLNETLKNQYSKLYNRQAIHDVVSQVLTNESLLNKKKKLSLIALNEYLTVFNGSENKSLPDLQGSTRSTTISKKSTSKDNNKNQHKDDKEEDGEVNNVYLNGFVNIKKRDILQLIDELPSSNKLSTTDIGLISEYDETIENLNYNRRRLLMLKQKLKTYQNLKILLNRSLPQLQKNLLIGSNDELGQEVSNARILIPLVMDRLEDESIVDSFKKKMVDNLNDMD</sequence>
<accession>A0A9W6YVP7</accession>
<proteinExistence type="predicted"/>
<protein>
    <submittedName>
        <fullName evidence="2">Unnamed protein product</fullName>
    </submittedName>
</protein>
<comment type="caution">
    <text evidence="2">The sequence shown here is derived from an EMBL/GenBank/DDBJ whole genome shotgun (WGS) entry which is preliminary data.</text>
</comment>
<feature type="region of interest" description="Disordered" evidence="1">
    <location>
        <begin position="147"/>
        <end position="181"/>
    </location>
</feature>
<evidence type="ECO:0000313" key="2">
    <source>
        <dbReference type="EMBL" id="GMG21184.1"/>
    </source>
</evidence>
<feature type="region of interest" description="Disordered" evidence="1">
    <location>
        <begin position="48"/>
        <end position="76"/>
    </location>
</feature>
<evidence type="ECO:0000256" key="1">
    <source>
        <dbReference type="SAM" id="MobiDB-lite"/>
    </source>
</evidence>
<dbReference type="Pfam" id="PF13093">
    <property type="entry name" value="FTA4"/>
    <property type="match status" value="1"/>
</dbReference>
<dbReference type="EMBL" id="BSXU01000582">
    <property type="protein sequence ID" value="GMG21184.1"/>
    <property type="molecule type" value="Genomic_DNA"/>
</dbReference>
<feature type="compositionally biased region" description="Basic and acidic residues" evidence="1">
    <location>
        <begin position="165"/>
        <end position="177"/>
    </location>
</feature>